<dbReference type="EMBL" id="CP009043">
    <property type="protein sequence ID" value="AII14645.1"/>
    <property type="molecule type" value="Genomic_DNA"/>
</dbReference>
<name>A0A076F8T3_9BACT</name>
<evidence type="ECO:0000313" key="1">
    <source>
        <dbReference type="EMBL" id="AII14645.1"/>
    </source>
</evidence>
<reference evidence="2" key="1">
    <citation type="journal article" date="2014" name="Genome Announc.">
        <title>Complete Genome Sequence of Campylobacter iguaniorum Strain 1485ET, Isolated from a Bearded Dragon (Pogona vitticeps).</title>
        <authorList>
            <person name="Gilbert M.J."/>
            <person name="Miller W.G."/>
            <person name="Yee E."/>
            <person name="Kik M."/>
            <person name="Wagenaar J.A."/>
            <person name="Duim B."/>
        </authorList>
    </citation>
    <scope>NUCLEOTIDE SEQUENCE [LARGE SCALE GENOMIC DNA]</scope>
    <source>
        <strain evidence="2">1485E</strain>
    </source>
</reference>
<gene>
    <name evidence="1" type="ORF">CIG1485E_0801</name>
</gene>
<keyword evidence="2" id="KW-1185">Reference proteome</keyword>
<protein>
    <submittedName>
        <fullName evidence="1">Uncharacterized protein</fullName>
    </submittedName>
</protein>
<dbReference type="Proteomes" id="UP000028486">
    <property type="component" value="Chromosome"/>
</dbReference>
<dbReference type="AlphaFoldDB" id="A0A076F8T3"/>
<proteinExistence type="predicted"/>
<dbReference type="HOGENOM" id="CLU_096765_1_0_7"/>
<organism evidence="1 2">
    <name type="scientific">Campylobacter iguaniorum</name>
    <dbReference type="NCBI Taxonomy" id="1244531"/>
    <lineage>
        <taxon>Bacteria</taxon>
        <taxon>Pseudomonadati</taxon>
        <taxon>Campylobacterota</taxon>
        <taxon>Epsilonproteobacteria</taxon>
        <taxon>Campylobacterales</taxon>
        <taxon>Campylobacteraceae</taxon>
        <taxon>Campylobacter</taxon>
    </lineage>
</organism>
<dbReference type="KEGG" id="caj:CIG1485E_0801"/>
<dbReference type="STRING" id="1244531.CIG2463D_0802"/>
<evidence type="ECO:0000313" key="2">
    <source>
        <dbReference type="Proteomes" id="UP000028486"/>
    </source>
</evidence>
<accession>A0A076F8T3</accession>
<dbReference type="RefSeq" id="WP_038453983.1">
    <property type="nucleotide sequence ID" value="NZ_CP009043.1"/>
</dbReference>
<dbReference type="OrthoDB" id="5358412at2"/>
<sequence length="225" mass="25432">MISQISKLNKLEASNKTPAIINASLPVIIKVMEKTGFKRYNLKFGNTFLSTRSELELEVGSEYFTNISSQSGGVIKINKLIKRDFVGEYLPNGVDLLEKILTSKELDWLLPFIKQSLANATSEVEFKTYFRMLLALNEGVISVPFVYANKSALAQIKLGDKLGFFLVFDRFAPFIAYIRGGEFVKFITPYKSFANALQEAFECECEVGEVAPFWVKKKNFLDFKG</sequence>
<dbReference type="eggNOG" id="ENOG5031V69">
    <property type="taxonomic scope" value="Bacteria"/>
</dbReference>